<sequence length="59" mass="6428">MVRLGPSEAPNIVDKHNLADACYICPKGVGPEGYVGENYDAMAMERGRTRADPTPHQDI</sequence>
<proteinExistence type="predicted"/>
<dbReference type="Proteomes" id="UP001345013">
    <property type="component" value="Unassembled WGS sequence"/>
</dbReference>
<keyword evidence="2" id="KW-1185">Reference proteome</keyword>
<comment type="caution">
    <text evidence="1">The sequence shown here is derived from an EMBL/GenBank/DDBJ whole genome shotgun (WGS) entry which is preliminary data.</text>
</comment>
<protein>
    <submittedName>
        <fullName evidence="1">Uncharacterized protein</fullName>
    </submittedName>
</protein>
<organism evidence="1 2">
    <name type="scientific">Lithohypha guttulata</name>
    <dbReference type="NCBI Taxonomy" id="1690604"/>
    <lineage>
        <taxon>Eukaryota</taxon>
        <taxon>Fungi</taxon>
        <taxon>Dikarya</taxon>
        <taxon>Ascomycota</taxon>
        <taxon>Pezizomycotina</taxon>
        <taxon>Eurotiomycetes</taxon>
        <taxon>Chaetothyriomycetidae</taxon>
        <taxon>Chaetothyriales</taxon>
        <taxon>Trichomeriaceae</taxon>
        <taxon>Lithohypha</taxon>
    </lineage>
</organism>
<accession>A0ABR0KDB2</accession>
<gene>
    <name evidence="1" type="ORF">LTR24_004015</name>
</gene>
<evidence type="ECO:0000313" key="2">
    <source>
        <dbReference type="Proteomes" id="UP001345013"/>
    </source>
</evidence>
<dbReference type="EMBL" id="JAVRRG010000039">
    <property type="protein sequence ID" value="KAK5093820.1"/>
    <property type="molecule type" value="Genomic_DNA"/>
</dbReference>
<evidence type="ECO:0000313" key="1">
    <source>
        <dbReference type="EMBL" id="KAK5093820.1"/>
    </source>
</evidence>
<reference evidence="1 2" key="1">
    <citation type="submission" date="2023-08" db="EMBL/GenBank/DDBJ databases">
        <title>Black Yeasts Isolated from many extreme environments.</title>
        <authorList>
            <person name="Coleine C."/>
            <person name="Stajich J.E."/>
            <person name="Selbmann L."/>
        </authorList>
    </citation>
    <scope>NUCLEOTIDE SEQUENCE [LARGE SCALE GENOMIC DNA]</scope>
    <source>
        <strain evidence="1 2">CCFEE 5885</strain>
    </source>
</reference>
<name>A0ABR0KDB2_9EURO</name>